<dbReference type="Pfam" id="PF26639">
    <property type="entry name" value="Het-6_barrel"/>
    <property type="match status" value="1"/>
</dbReference>
<comment type="caution">
    <text evidence="3">The sequence shown here is derived from an EMBL/GenBank/DDBJ whole genome shotgun (WGS) entry which is preliminary data.</text>
</comment>
<dbReference type="PANTHER" id="PTHR24148:SF73">
    <property type="entry name" value="HET DOMAIN PROTEIN (AFU_ORTHOLOGUE AFUA_8G01020)"/>
    <property type="match status" value="1"/>
</dbReference>
<organism evidence="3 4">
    <name type="scientific">Sordaria macrospora</name>
    <dbReference type="NCBI Taxonomy" id="5147"/>
    <lineage>
        <taxon>Eukaryota</taxon>
        <taxon>Fungi</taxon>
        <taxon>Dikarya</taxon>
        <taxon>Ascomycota</taxon>
        <taxon>Pezizomycotina</taxon>
        <taxon>Sordariomycetes</taxon>
        <taxon>Sordariomycetidae</taxon>
        <taxon>Sordariales</taxon>
        <taxon>Sordariaceae</taxon>
        <taxon>Sordaria</taxon>
    </lineage>
</organism>
<dbReference type="PANTHER" id="PTHR24148">
    <property type="entry name" value="ANKYRIN REPEAT DOMAIN-CONTAINING PROTEIN 39 HOMOLOG-RELATED"/>
    <property type="match status" value="1"/>
</dbReference>
<protein>
    <recommendedName>
        <fullName evidence="2">Heterokaryon incompatibility domain-containing protein</fullName>
    </recommendedName>
</protein>
<dbReference type="VEuPathDB" id="FungiDB:SMAC_02764"/>
<dbReference type="InterPro" id="IPR052895">
    <property type="entry name" value="HetReg/Transcr_Mod"/>
</dbReference>
<evidence type="ECO:0000313" key="4">
    <source>
        <dbReference type="Proteomes" id="UP000433876"/>
    </source>
</evidence>
<dbReference type="EMBL" id="NMPR01000218">
    <property type="protein sequence ID" value="KAA8627958.1"/>
    <property type="molecule type" value="Genomic_DNA"/>
</dbReference>
<dbReference type="Proteomes" id="UP000433876">
    <property type="component" value="Unassembled WGS sequence"/>
</dbReference>
<dbReference type="InterPro" id="IPR010730">
    <property type="entry name" value="HET"/>
</dbReference>
<accession>A0A8S8ZFS8</accession>
<evidence type="ECO:0000313" key="3">
    <source>
        <dbReference type="EMBL" id="KAA8627958.1"/>
    </source>
</evidence>
<feature type="compositionally biased region" description="Basic and acidic residues" evidence="1">
    <location>
        <begin position="704"/>
        <end position="716"/>
    </location>
</feature>
<evidence type="ECO:0000259" key="2">
    <source>
        <dbReference type="Pfam" id="PF06985"/>
    </source>
</evidence>
<dbReference type="Pfam" id="PF06985">
    <property type="entry name" value="HET"/>
    <property type="match status" value="1"/>
</dbReference>
<evidence type="ECO:0000256" key="1">
    <source>
        <dbReference type="SAM" id="MobiDB-lite"/>
    </source>
</evidence>
<gene>
    <name evidence="3" type="ORF">SMACR_02764</name>
</gene>
<name>A0A8S8ZFS8_SORMA</name>
<feature type="domain" description="Heterokaryon incompatibility" evidence="2">
    <location>
        <begin position="53"/>
        <end position="244"/>
    </location>
</feature>
<sequence length="760" mass="87090">MATTNEPHFSYDLVPLADAATHIRLLELCPVPDNNDELYCKLYSAPITDLPRYSAVSYAWGENTKTHSIRIVDYDRAKTSTEEGLQHKHVHTSILPITSSLDTCLRQFRTYKELRLTPLWIDQVCINQDDDEEKSCQIQLMKQIYSSSNEVYAWLGLDADGSDEVIQAFCQVAECMWDSGLFGGKRSTKWFPAPRAIFYNRIETPEVQALLRKVIPIVVPLLAEKKILAWYKRRWFSRIWTIQEFCLNQYTFFVCGDRAVLDEIVLLVWELFLVLPDFNNDRRFRNAFKDNHPEILSLKDSLPASLIPPPMQHLFGTKGSWKRGKQTTLRELLEDVSTRLDLGDSRVDILSTKYRDRVYGLLGLASDAEELDIRPDYSKTTTTAQVLTQTARSIIKKEGSVYILRFAQFPKHNVEDADEDGHQQHPEQLPSWVPDWANGTHYSYHFIDNIYSACGKFSNQVDLIPTPTSTPSILGLRGLVVDEIEAVCRPWRQEWGLEGYHRYILQYFSIIRDMMRRSAEKISSSGDDEIYPDNPTRRNQAFWRVPLGDLYINGPRKRGRASAEDVVPVFRELIDHCKFCFEVDEEQQELREQQQQQQQQQQQSDNDKDNDNPSDNKPPSPELDQETLDFLSNRWEDLRAKGSYLHNMMHMDRKRPFLTGKKGYLGMAPGHAQPGDVVVLLCGDSIPYVLRPVATGAGDGDGGGDGHGDGHGDEDGRNNGRYYTIVGEAYCDGIMAGELEGMLEEEEEDDRGKRQDFFLV</sequence>
<reference evidence="3 4" key="1">
    <citation type="submission" date="2017-07" db="EMBL/GenBank/DDBJ databases">
        <title>Genome sequence of the Sordaria macrospora wild type strain R19027.</title>
        <authorList>
            <person name="Nowrousian M."/>
            <person name="Teichert I."/>
            <person name="Kueck U."/>
        </authorList>
    </citation>
    <scope>NUCLEOTIDE SEQUENCE [LARGE SCALE GENOMIC DNA]</scope>
    <source>
        <strain evidence="3 4">R19027</strain>
        <tissue evidence="3">Mycelium</tissue>
    </source>
</reference>
<dbReference type="AlphaFoldDB" id="A0A8S8ZFS8"/>
<feature type="compositionally biased region" description="Low complexity" evidence="1">
    <location>
        <begin position="593"/>
        <end position="604"/>
    </location>
</feature>
<dbReference type="OMA" id="WFPAPRA"/>
<feature type="region of interest" description="Disordered" evidence="1">
    <location>
        <begin position="697"/>
        <end position="716"/>
    </location>
</feature>
<proteinExistence type="predicted"/>
<feature type="region of interest" description="Disordered" evidence="1">
    <location>
        <begin position="588"/>
        <end position="625"/>
    </location>
</feature>